<dbReference type="InterPro" id="IPR038770">
    <property type="entry name" value="Na+/solute_symporter_sf"/>
</dbReference>
<feature type="transmembrane region" description="Helical" evidence="11">
    <location>
        <begin position="361"/>
        <end position="385"/>
    </location>
</feature>
<proteinExistence type="inferred from homology"/>
<dbReference type="GO" id="GO:0006814">
    <property type="term" value="P:sodium ion transport"/>
    <property type="evidence" value="ECO:0007669"/>
    <property type="project" value="UniProtKB-KW"/>
</dbReference>
<evidence type="ECO:0000256" key="5">
    <source>
        <dbReference type="ARBA" id="ARBA00022692"/>
    </source>
</evidence>
<evidence type="ECO:0000256" key="11">
    <source>
        <dbReference type="SAM" id="Phobius"/>
    </source>
</evidence>
<keyword evidence="10" id="KW-0739">Sodium transport</keyword>
<feature type="transmembrane region" description="Helical" evidence="11">
    <location>
        <begin position="44"/>
        <end position="63"/>
    </location>
</feature>
<dbReference type="PANTHER" id="PTHR43562">
    <property type="entry name" value="NAPA-TYPE SODIUM/HYDROGEN ANTIPORTER"/>
    <property type="match status" value="1"/>
</dbReference>
<keyword evidence="4" id="KW-0050">Antiport</keyword>
<keyword evidence="14" id="KW-1185">Reference proteome</keyword>
<evidence type="ECO:0000256" key="8">
    <source>
        <dbReference type="ARBA" id="ARBA00023065"/>
    </source>
</evidence>
<protein>
    <submittedName>
        <fullName evidence="13">Cation:proton antiporter</fullName>
    </submittedName>
</protein>
<keyword evidence="9 11" id="KW-0472">Membrane</keyword>
<keyword evidence="3" id="KW-0813">Transport</keyword>
<organism evidence="13 14">
    <name type="scientific">Kitasatospora acidiphila</name>
    <dbReference type="NCBI Taxonomy" id="2567942"/>
    <lineage>
        <taxon>Bacteria</taxon>
        <taxon>Bacillati</taxon>
        <taxon>Actinomycetota</taxon>
        <taxon>Actinomycetes</taxon>
        <taxon>Kitasatosporales</taxon>
        <taxon>Streptomycetaceae</taxon>
        <taxon>Kitasatospora</taxon>
    </lineage>
</organism>
<sequence length="442" mass="44912">MAAVAPIAPIGAHPLLVLLLQLGVLLTLAVLLGRLAVRLGWPAVAGELCAGVLVGPSVLGALSPGPAGWLFPHNVEQVHMLDAVGQLGVLLLVGVSGSHLDFTLVRKQGTTAARVSAAGLLLPLGLGVGLGLLLPASLLAPHSSRTTFAAFLGVAMCVSAIPVIAKTLLDMNLLHRDIGQLTMTAGMLDDAVGWLLLSVVTAMATTGVSGANVVRSVASLAAVVLLAALAGRLLVGRVYRWAERNGGTGTVVGITAVLVLLSAAGTQALGLEPIFGAFVCGVTVTATGAVSPLLLAPLRTVTLSVLAPVFIASAGLRMDLTALAHPTVALMALTALLVAVAGKFGGAYLGARTSRLGRWEALALGAGMNARGVVQVVIAMVGLRLHVLDSATYTVIVLVAVVTSLMAPPVLRFAMARIDLTPMEQLRRTAQFGSAAPEKQTV</sequence>
<dbReference type="Gene3D" id="1.20.1530.20">
    <property type="match status" value="1"/>
</dbReference>
<evidence type="ECO:0000256" key="2">
    <source>
        <dbReference type="ARBA" id="ARBA00005551"/>
    </source>
</evidence>
<feature type="transmembrane region" description="Helical" evidence="11">
    <location>
        <begin position="247"/>
        <end position="268"/>
    </location>
</feature>
<comment type="subcellular location">
    <subcellularLocation>
        <location evidence="1">Membrane</location>
        <topology evidence="1">Multi-pass membrane protein</topology>
    </subcellularLocation>
</comment>
<dbReference type="GO" id="GO:0016020">
    <property type="term" value="C:membrane"/>
    <property type="evidence" value="ECO:0007669"/>
    <property type="project" value="UniProtKB-SubCell"/>
</dbReference>
<feature type="transmembrane region" description="Helical" evidence="11">
    <location>
        <begin position="83"/>
        <end position="105"/>
    </location>
</feature>
<feature type="transmembrane region" description="Helical" evidence="11">
    <location>
        <begin position="148"/>
        <end position="169"/>
    </location>
</feature>
<reference evidence="13 14" key="1">
    <citation type="submission" date="2019-06" db="EMBL/GenBank/DDBJ databases">
        <title>Description of Kitasatospora acidophila sp. nov. isolated from pine grove soil, and reclassification of Streptomyces novaecaesareae to Kitasatospora novaeceasareae comb. nov.</title>
        <authorList>
            <person name="Kim M.J."/>
        </authorList>
    </citation>
    <scope>NUCLEOTIDE SEQUENCE [LARGE SCALE GENOMIC DNA]</scope>
    <source>
        <strain evidence="13 14">MMS16-CNU292</strain>
    </source>
</reference>
<evidence type="ECO:0000256" key="9">
    <source>
        <dbReference type="ARBA" id="ARBA00023136"/>
    </source>
</evidence>
<dbReference type="Proteomes" id="UP000319103">
    <property type="component" value="Unassembled WGS sequence"/>
</dbReference>
<dbReference type="PANTHER" id="PTHR43562:SF3">
    <property type="entry name" value="SODIUM ION_PROTON EXCHANGER (EUROFUNG)"/>
    <property type="match status" value="1"/>
</dbReference>
<feature type="domain" description="Cation/H+ exchanger transmembrane" evidence="12">
    <location>
        <begin position="29"/>
        <end position="414"/>
    </location>
</feature>
<feature type="transmembrane region" description="Helical" evidence="11">
    <location>
        <begin position="328"/>
        <end position="349"/>
    </location>
</feature>
<evidence type="ECO:0000313" key="14">
    <source>
        <dbReference type="Proteomes" id="UP000319103"/>
    </source>
</evidence>
<dbReference type="GO" id="GO:1902600">
    <property type="term" value="P:proton transmembrane transport"/>
    <property type="evidence" value="ECO:0007669"/>
    <property type="project" value="InterPro"/>
</dbReference>
<dbReference type="OrthoDB" id="9793589at2"/>
<evidence type="ECO:0000256" key="1">
    <source>
        <dbReference type="ARBA" id="ARBA00004141"/>
    </source>
</evidence>
<feature type="transmembrane region" description="Helical" evidence="11">
    <location>
        <begin position="274"/>
        <end position="295"/>
    </location>
</feature>
<comment type="caution">
    <text evidence="13">The sequence shown here is derived from an EMBL/GenBank/DDBJ whole genome shotgun (WGS) entry which is preliminary data.</text>
</comment>
<feature type="transmembrane region" description="Helical" evidence="11">
    <location>
        <begin position="300"/>
        <end position="316"/>
    </location>
</feature>
<feature type="transmembrane region" description="Helical" evidence="11">
    <location>
        <begin position="12"/>
        <end position="32"/>
    </location>
</feature>
<dbReference type="AlphaFoldDB" id="A0A540VXE3"/>
<gene>
    <name evidence="13" type="ORF">E6W39_03160</name>
</gene>
<keyword evidence="6 11" id="KW-1133">Transmembrane helix</keyword>
<name>A0A540VXE3_9ACTN</name>
<keyword evidence="7" id="KW-0915">Sodium</keyword>
<evidence type="ECO:0000256" key="6">
    <source>
        <dbReference type="ARBA" id="ARBA00022989"/>
    </source>
</evidence>
<feature type="transmembrane region" description="Helical" evidence="11">
    <location>
        <begin position="117"/>
        <end position="136"/>
    </location>
</feature>
<evidence type="ECO:0000256" key="3">
    <source>
        <dbReference type="ARBA" id="ARBA00022448"/>
    </source>
</evidence>
<evidence type="ECO:0000259" key="12">
    <source>
        <dbReference type="Pfam" id="PF00999"/>
    </source>
</evidence>
<evidence type="ECO:0000313" key="13">
    <source>
        <dbReference type="EMBL" id="TQF01423.1"/>
    </source>
</evidence>
<keyword evidence="8" id="KW-0406">Ion transport</keyword>
<dbReference type="Pfam" id="PF00999">
    <property type="entry name" value="Na_H_Exchanger"/>
    <property type="match status" value="1"/>
</dbReference>
<evidence type="ECO:0000256" key="4">
    <source>
        <dbReference type="ARBA" id="ARBA00022449"/>
    </source>
</evidence>
<keyword evidence="5 11" id="KW-0812">Transmembrane</keyword>
<dbReference type="EMBL" id="VIGB01000003">
    <property type="protein sequence ID" value="TQF01423.1"/>
    <property type="molecule type" value="Genomic_DNA"/>
</dbReference>
<accession>A0A540VXE3</accession>
<feature type="transmembrane region" description="Helical" evidence="11">
    <location>
        <begin position="216"/>
        <end position="235"/>
    </location>
</feature>
<evidence type="ECO:0000256" key="7">
    <source>
        <dbReference type="ARBA" id="ARBA00023053"/>
    </source>
</evidence>
<evidence type="ECO:0000256" key="10">
    <source>
        <dbReference type="ARBA" id="ARBA00023201"/>
    </source>
</evidence>
<dbReference type="InterPro" id="IPR006153">
    <property type="entry name" value="Cation/H_exchanger_TM"/>
</dbReference>
<dbReference type="GO" id="GO:0015297">
    <property type="term" value="F:antiporter activity"/>
    <property type="evidence" value="ECO:0007669"/>
    <property type="project" value="UniProtKB-KW"/>
</dbReference>
<feature type="transmembrane region" description="Helical" evidence="11">
    <location>
        <begin position="181"/>
        <end position="204"/>
    </location>
</feature>
<feature type="transmembrane region" description="Helical" evidence="11">
    <location>
        <begin position="391"/>
        <end position="411"/>
    </location>
</feature>
<comment type="similarity">
    <text evidence="2">Belongs to the monovalent cation:proton antiporter 2 (CPA2) transporter (TC 2.A.37) family.</text>
</comment>